<proteinExistence type="predicted"/>
<sequence>MYRCFWFLYGSKLLLQISWSLLLYCIDAVEPLQLLVLHFPMLFLSSLFPTVY</sequence>
<evidence type="ECO:0000313" key="1">
    <source>
        <dbReference type="EMBL" id="JAE00445.1"/>
    </source>
</evidence>
<organism evidence="1">
    <name type="scientific">Arundo donax</name>
    <name type="common">Giant reed</name>
    <name type="synonym">Donax arundinaceus</name>
    <dbReference type="NCBI Taxonomy" id="35708"/>
    <lineage>
        <taxon>Eukaryota</taxon>
        <taxon>Viridiplantae</taxon>
        <taxon>Streptophyta</taxon>
        <taxon>Embryophyta</taxon>
        <taxon>Tracheophyta</taxon>
        <taxon>Spermatophyta</taxon>
        <taxon>Magnoliopsida</taxon>
        <taxon>Liliopsida</taxon>
        <taxon>Poales</taxon>
        <taxon>Poaceae</taxon>
        <taxon>PACMAD clade</taxon>
        <taxon>Arundinoideae</taxon>
        <taxon>Arundineae</taxon>
        <taxon>Arundo</taxon>
    </lineage>
</organism>
<accession>A0A0A9EI74</accession>
<dbReference type="EMBL" id="GBRH01197451">
    <property type="protein sequence ID" value="JAE00445.1"/>
    <property type="molecule type" value="Transcribed_RNA"/>
</dbReference>
<protein>
    <submittedName>
        <fullName evidence="1">Uncharacterized protein</fullName>
    </submittedName>
</protein>
<reference evidence="1" key="2">
    <citation type="journal article" date="2015" name="Data Brief">
        <title>Shoot transcriptome of the giant reed, Arundo donax.</title>
        <authorList>
            <person name="Barrero R.A."/>
            <person name="Guerrero F.D."/>
            <person name="Moolhuijzen P."/>
            <person name="Goolsby J.A."/>
            <person name="Tidwell J."/>
            <person name="Bellgard S.E."/>
            <person name="Bellgard M.I."/>
        </authorList>
    </citation>
    <scope>NUCLEOTIDE SEQUENCE</scope>
    <source>
        <tissue evidence="1">Shoot tissue taken approximately 20 cm above the soil surface</tissue>
    </source>
</reference>
<name>A0A0A9EI74_ARUDO</name>
<reference evidence="1" key="1">
    <citation type="submission" date="2014-09" db="EMBL/GenBank/DDBJ databases">
        <authorList>
            <person name="Magalhaes I.L.F."/>
            <person name="Oliveira U."/>
            <person name="Santos F.R."/>
            <person name="Vidigal T.H.D.A."/>
            <person name="Brescovit A.D."/>
            <person name="Santos A.J."/>
        </authorList>
    </citation>
    <scope>NUCLEOTIDE SEQUENCE</scope>
    <source>
        <tissue evidence="1">Shoot tissue taken approximately 20 cm above the soil surface</tissue>
    </source>
</reference>
<dbReference type="AlphaFoldDB" id="A0A0A9EI74"/>